<reference evidence="2" key="3">
    <citation type="submission" date="2025-09" db="UniProtKB">
        <authorList>
            <consortium name="Ensembl"/>
        </authorList>
    </citation>
    <scope>IDENTIFICATION</scope>
</reference>
<dbReference type="STRING" id="38772.ENSGAGP00000008240"/>
<evidence type="ECO:0000313" key="3">
    <source>
        <dbReference type="Proteomes" id="UP000291020"/>
    </source>
</evidence>
<accession>A0A452H1H9</accession>
<dbReference type="Proteomes" id="UP000291020">
    <property type="component" value="Unassembled WGS sequence"/>
</dbReference>
<evidence type="ECO:0000313" key="2">
    <source>
        <dbReference type="Ensembl" id="ENSGAGP00000008240.1"/>
    </source>
</evidence>
<feature type="domain" description="Reverse transcriptase" evidence="1">
    <location>
        <begin position="1"/>
        <end position="212"/>
    </location>
</feature>
<dbReference type="InterPro" id="IPR043502">
    <property type="entry name" value="DNA/RNA_pol_sf"/>
</dbReference>
<reference evidence="2" key="2">
    <citation type="submission" date="2025-08" db="UniProtKB">
        <authorList>
            <consortium name="Ensembl"/>
        </authorList>
    </citation>
    <scope>IDENTIFICATION</scope>
</reference>
<name>A0A452H1H9_9SAUR</name>
<dbReference type="SUPFAM" id="SSF56672">
    <property type="entry name" value="DNA/RNA polymerases"/>
    <property type="match status" value="1"/>
</dbReference>
<dbReference type="CDD" id="cd01650">
    <property type="entry name" value="RT_nLTR_like"/>
    <property type="match status" value="1"/>
</dbReference>
<proteinExistence type="predicted"/>
<dbReference type="InterPro" id="IPR000477">
    <property type="entry name" value="RT_dom"/>
</dbReference>
<dbReference type="Ensembl" id="ENSGAGT00000009488.1">
    <property type="protein sequence ID" value="ENSGAGP00000008240.1"/>
    <property type="gene ID" value="ENSGAGG00000006545.1"/>
</dbReference>
<keyword evidence="3" id="KW-1185">Reference proteome</keyword>
<dbReference type="PRINTS" id="PR01345">
    <property type="entry name" value="CERVTRCPTASE"/>
</dbReference>
<dbReference type="PROSITE" id="PS50878">
    <property type="entry name" value="RT_POL"/>
    <property type="match status" value="1"/>
</dbReference>
<organism evidence="2 3">
    <name type="scientific">Gopherus agassizii</name>
    <name type="common">Agassiz's desert tortoise</name>
    <dbReference type="NCBI Taxonomy" id="38772"/>
    <lineage>
        <taxon>Eukaryota</taxon>
        <taxon>Metazoa</taxon>
        <taxon>Chordata</taxon>
        <taxon>Craniata</taxon>
        <taxon>Vertebrata</taxon>
        <taxon>Euteleostomi</taxon>
        <taxon>Archelosauria</taxon>
        <taxon>Testudinata</taxon>
        <taxon>Testudines</taxon>
        <taxon>Cryptodira</taxon>
        <taxon>Durocryptodira</taxon>
        <taxon>Testudinoidea</taxon>
        <taxon>Testudinidae</taxon>
        <taxon>Gopherus</taxon>
    </lineage>
</organism>
<evidence type="ECO:0000259" key="1">
    <source>
        <dbReference type="PROSITE" id="PS50878"/>
    </source>
</evidence>
<reference evidence="3" key="1">
    <citation type="journal article" date="2017" name="PLoS ONE">
        <title>The Agassiz's desert tortoise genome provides a resource for the conservation of a threatened species.</title>
        <authorList>
            <person name="Tollis M."/>
            <person name="DeNardo D.F."/>
            <person name="Cornelius J.A."/>
            <person name="Dolby G.A."/>
            <person name="Edwards T."/>
            <person name="Henen B.T."/>
            <person name="Karl A.E."/>
            <person name="Murphy R.W."/>
            <person name="Kusumi K."/>
        </authorList>
    </citation>
    <scope>NUCLEOTIDE SEQUENCE [LARGE SCALE GENOMIC DNA]</scope>
</reference>
<sequence length="411" mass="47594">MEQVLKESILKHLEERKVIRNSQHGVTKGKSCLTNLIFFYKEITGSVDEGKAVDVLFFDFSKAFDMVSDSILASKLKTYGLDEWIIRWIESWLDCQAQWVVINGSMSSWQMVSSGVPQGLVLGPVLFNIFINDLEDGVDCTLSKFADDTKLGGVVDTLKGRDRIQRDLDKVEDWAQRNLMWFNKDKCRVLQLGRKNPMHCYRLGTEWLGSSSAEKNLGVTVDEMLDMSQQCAFVAKKANSILGCISRGIASRSRDMIIPLYLTLVRPHLEYCVQFWAPYYKKDVEKLERVQWRATKMIRRLEHMTYEERLKELGLFSLQKRRMRGDLIAAFNYLRRGSKEDGSRLFSVVADDRTRSNGLKLQWGRFRLDIRKNFFTRRVVKYWNALPREVVESPSLEVFKVRLDIALAGVI</sequence>
<protein>
    <recommendedName>
        <fullName evidence="1">Reverse transcriptase domain-containing protein</fullName>
    </recommendedName>
</protein>
<dbReference type="Pfam" id="PF00078">
    <property type="entry name" value="RVT_1"/>
    <property type="match status" value="1"/>
</dbReference>
<dbReference type="AlphaFoldDB" id="A0A452H1H9"/>
<dbReference type="PANTHER" id="PTHR33332">
    <property type="entry name" value="REVERSE TRANSCRIPTASE DOMAIN-CONTAINING PROTEIN"/>
    <property type="match status" value="1"/>
</dbReference>